<comment type="caution">
    <text evidence="1">The sequence shown here is derived from an EMBL/GenBank/DDBJ whole genome shotgun (WGS) entry which is preliminary data.</text>
</comment>
<proteinExistence type="predicted"/>
<sequence>MSKDELKDNYKEKIQNEESPFMKNILEAELKHKLELLELGIENI</sequence>
<gene>
    <name evidence="1" type="ORF">S01H1_45317</name>
</gene>
<feature type="non-terminal residue" evidence="1">
    <location>
        <position position="44"/>
    </location>
</feature>
<accession>X0UL88</accession>
<dbReference type="EMBL" id="BARS01028951">
    <property type="protein sequence ID" value="GAG00032.1"/>
    <property type="molecule type" value="Genomic_DNA"/>
</dbReference>
<organism evidence="1">
    <name type="scientific">marine sediment metagenome</name>
    <dbReference type="NCBI Taxonomy" id="412755"/>
    <lineage>
        <taxon>unclassified sequences</taxon>
        <taxon>metagenomes</taxon>
        <taxon>ecological metagenomes</taxon>
    </lineage>
</organism>
<protein>
    <submittedName>
        <fullName evidence="1">Uncharacterized protein</fullName>
    </submittedName>
</protein>
<name>X0UL88_9ZZZZ</name>
<evidence type="ECO:0000313" key="1">
    <source>
        <dbReference type="EMBL" id="GAG00032.1"/>
    </source>
</evidence>
<reference evidence="1" key="1">
    <citation type="journal article" date="2014" name="Front. Microbiol.">
        <title>High frequency of phylogenetically diverse reductive dehalogenase-homologous genes in deep subseafloor sedimentary metagenomes.</title>
        <authorList>
            <person name="Kawai M."/>
            <person name="Futagami T."/>
            <person name="Toyoda A."/>
            <person name="Takaki Y."/>
            <person name="Nishi S."/>
            <person name="Hori S."/>
            <person name="Arai W."/>
            <person name="Tsubouchi T."/>
            <person name="Morono Y."/>
            <person name="Uchiyama I."/>
            <person name="Ito T."/>
            <person name="Fujiyama A."/>
            <person name="Inagaki F."/>
            <person name="Takami H."/>
        </authorList>
    </citation>
    <scope>NUCLEOTIDE SEQUENCE</scope>
    <source>
        <strain evidence="1">Expedition CK06-06</strain>
    </source>
</reference>
<dbReference type="AlphaFoldDB" id="X0UL88"/>